<dbReference type="KEGG" id="ddh:Desde_1585"/>
<dbReference type="HOGENOM" id="CLU_2805425_0_0_9"/>
<sequence length="67" mass="7198">MLAYLIVDAGDAQTVIDSSDAIHFRLYDLNGDPYSGSVSGYITDPNDEVTCVSISGEQGNYSITNFT</sequence>
<evidence type="ECO:0000313" key="1">
    <source>
        <dbReference type="EMBL" id="AFL99989.1"/>
    </source>
</evidence>
<dbReference type="Proteomes" id="UP000006053">
    <property type="component" value="Chromosome"/>
</dbReference>
<accession>I4A7Q5</accession>
<organism evidence="1 2">
    <name type="scientific">Desulfitobacterium dehalogenans (strain ATCC 51507 / DSM 9161 / JW/IU-DC1)</name>
    <dbReference type="NCBI Taxonomy" id="756499"/>
    <lineage>
        <taxon>Bacteria</taxon>
        <taxon>Bacillati</taxon>
        <taxon>Bacillota</taxon>
        <taxon>Clostridia</taxon>
        <taxon>Eubacteriales</taxon>
        <taxon>Desulfitobacteriaceae</taxon>
        <taxon>Desulfitobacterium</taxon>
    </lineage>
</organism>
<reference evidence="2" key="1">
    <citation type="submission" date="2012-06" db="EMBL/GenBank/DDBJ databases">
        <title>Complete sequence of Desulfitobacterium dehalogenans ATCC 51507.</title>
        <authorList>
            <person name="Lucas S."/>
            <person name="Han J."/>
            <person name="Lapidus A."/>
            <person name="Cheng J.-F."/>
            <person name="Goodwin L."/>
            <person name="Pitluck S."/>
            <person name="Peters L."/>
            <person name="Ovchinnikova G."/>
            <person name="Teshima H."/>
            <person name="Detter J.C."/>
            <person name="Han C."/>
            <person name="Tapia R."/>
            <person name="Land M."/>
            <person name="Hauser L."/>
            <person name="Kyrpides N."/>
            <person name="Ivanova N."/>
            <person name="Pagani I."/>
            <person name="Kruse T."/>
            <person name="de Vos W.M."/>
            <person name="Smidt H."/>
            <person name="Woyke T."/>
        </authorList>
    </citation>
    <scope>NUCLEOTIDE SEQUENCE [LARGE SCALE GENOMIC DNA]</scope>
    <source>
        <strain evidence="2">ATCC 51507 / DSM 9161 / JW/IU-DC1</strain>
    </source>
</reference>
<reference evidence="1 2" key="2">
    <citation type="journal article" date="2015" name="J. Bacteriol.">
        <title>Genomic, proteomic, and biochemical analysis of the organohalide respiratory pathway in Desulfitobacterium dehalogenans.</title>
        <authorList>
            <person name="Kruse T."/>
            <person name="van de Pas B.A."/>
            <person name="Atteia A."/>
            <person name="Krab K."/>
            <person name="Hagen W.R."/>
            <person name="Goodwin L."/>
            <person name="Chain P."/>
            <person name="Boeren S."/>
            <person name="Maphosa F."/>
            <person name="Schraa G."/>
            <person name="de Vos W.M."/>
            <person name="van der Oost J."/>
            <person name="Smidt H."/>
            <person name="Stams A.J."/>
        </authorList>
    </citation>
    <scope>NUCLEOTIDE SEQUENCE [LARGE SCALE GENOMIC DNA]</scope>
    <source>
        <strain evidence="2">ATCC 51507 / DSM 9161 / JW/IU-DC1</strain>
    </source>
</reference>
<dbReference type="EMBL" id="CP003348">
    <property type="protein sequence ID" value="AFL99989.1"/>
    <property type="molecule type" value="Genomic_DNA"/>
</dbReference>
<dbReference type="eggNOG" id="COG2247">
    <property type="taxonomic scope" value="Bacteria"/>
</dbReference>
<gene>
    <name evidence="1" type="ordered locus">Desde_1585</name>
</gene>
<keyword evidence="2" id="KW-1185">Reference proteome</keyword>
<proteinExistence type="predicted"/>
<dbReference type="AlphaFoldDB" id="I4A7Q5"/>
<dbReference type="RefSeq" id="WP_014793479.1">
    <property type="nucleotide sequence ID" value="NC_018017.1"/>
</dbReference>
<protein>
    <submittedName>
        <fullName evidence="1">Uncharacterized protein</fullName>
    </submittedName>
</protein>
<name>I4A7Q5_DESDJ</name>
<evidence type="ECO:0000313" key="2">
    <source>
        <dbReference type="Proteomes" id="UP000006053"/>
    </source>
</evidence>